<reference evidence="1 2" key="1">
    <citation type="submission" date="2014-03" db="EMBL/GenBank/DDBJ databases">
        <authorList>
            <person name="Urmite Genomes U."/>
        </authorList>
    </citation>
    <scope>NUCLEOTIDE SEQUENCE [LARGE SCALE GENOMIC DNA]</scope>
    <source>
        <strain evidence="1 2">Vm-5</strain>
    </source>
</reference>
<dbReference type="EMBL" id="CCDP010000001">
    <property type="protein sequence ID" value="CDQ39367.1"/>
    <property type="molecule type" value="Genomic_DNA"/>
</dbReference>
<keyword evidence="2" id="KW-1185">Reference proteome</keyword>
<dbReference type="Proteomes" id="UP000028875">
    <property type="component" value="Unassembled WGS sequence"/>
</dbReference>
<comment type="caution">
    <text evidence="1">The sequence shown here is derived from an EMBL/GenBank/DDBJ whole genome shotgun (WGS) entry which is preliminary data.</text>
</comment>
<evidence type="ECO:0000313" key="2">
    <source>
        <dbReference type="Proteomes" id="UP000028875"/>
    </source>
</evidence>
<organism evidence="1 2">
    <name type="scientific">Virgibacillus massiliensis</name>
    <dbReference type="NCBI Taxonomy" id="1462526"/>
    <lineage>
        <taxon>Bacteria</taxon>
        <taxon>Bacillati</taxon>
        <taxon>Bacillota</taxon>
        <taxon>Bacilli</taxon>
        <taxon>Bacillales</taxon>
        <taxon>Bacillaceae</taxon>
        <taxon>Virgibacillus</taxon>
    </lineage>
</organism>
<protein>
    <submittedName>
        <fullName evidence="1">Uncharacterized protein</fullName>
    </submittedName>
</protein>
<sequence length="46" mass="5661">MLVQKKVFKVITMEDQKYVRMNNPNIFLKMRNCIRKKDSDYLSFVF</sequence>
<gene>
    <name evidence="1" type="ORF">BN990_01664</name>
</gene>
<accession>A0A024QAR5</accession>
<reference evidence="2" key="2">
    <citation type="submission" date="2014-05" db="EMBL/GenBank/DDBJ databases">
        <title>Draft genome sequence of Virgibacillus massiliensis Vm-5.</title>
        <authorList>
            <person name="Khelaifia S."/>
            <person name="Croce O."/>
            <person name="Lagier J.C."/>
            <person name="Raoult D."/>
        </authorList>
    </citation>
    <scope>NUCLEOTIDE SEQUENCE [LARGE SCALE GENOMIC DNA]</scope>
    <source>
        <strain evidence="2">Vm-5</strain>
    </source>
</reference>
<name>A0A024QAR5_9BACI</name>
<proteinExistence type="predicted"/>
<dbReference type="AlphaFoldDB" id="A0A024QAR5"/>
<evidence type="ECO:0000313" key="1">
    <source>
        <dbReference type="EMBL" id="CDQ39367.1"/>
    </source>
</evidence>
<dbReference type="STRING" id="1462526.BN990_01664"/>